<evidence type="ECO:0000256" key="4">
    <source>
        <dbReference type="ARBA" id="ARBA00022801"/>
    </source>
</evidence>
<accession>A0AAV0UNH1</accession>
<keyword evidence="2" id="KW-0121">Carboxypeptidase</keyword>
<sequence length="470" mass="51965">MRGKPVAFALATSLLTAVASSVDLTVHAGQEQAHELRQLREDGCRYEPHKTGYVSLPNRIDAHYFYWYFESRNDPSSDPLLVWIPAGPGEGSAYGLLVENGPCSLNSDRSTTYNPFSWTTSANVVWIDAPVNSGFSYSTAAEDDELTEERVAESVYGFLQEFFKEHVALQGREVYLVGESYGARFALSAAHYIWKQQHRHRVAPASRKSVPINLQGIALGNGLINPVEIAAHYVDMAANRYNIDLVDAAQLESMQMTVDQCRGLLEKCQKDASACEEAGNFCNLSQLLPLLEARRNPYDIRQECESSVSDATACLLRTPDVKWYMDRPAVRGYIGAHDNIGEWTSLNDTINGAYFGEPSYAGYQSMDTEVSELLEAGLRVLMYAGDADIFCSSYGIEATATKLHWSGAAGFNDTKSRPYTTASPTVTAGTVRSFSHLTYLEVYNAGHTVPADQPEVALDMITRFIRNEAF</sequence>
<evidence type="ECO:0000256" key="2">
    <source>
        <dbReference type="ARBA" id="ARBA00022645"/>
    </source>
</evidence>
<dbReference type="SUPFAM" id="SSF53474">
    <property type="entry name" value="alpha/beta-Hydrolases"/>
    <property type="match status" value="1"/>
</dbReference>
<dbReference type="Gene3D" id="3.40.50.1820">
    <property type="entry name" value="alpha/beta hydrolase"/>
    <property type="match status" value="1"/>
</dbReference>
<dbReference type="Pfam" id="PF00450">
    <property type="entry name" value="Peptidase_S10"/>
    <property type="match status" value="1"/>
</dbReference>
<dbReference type="GO" id="GO:0004185">
    <property type="term" value="F:serine-type carboxypeptidase activity"/>
    <property type="evidence" value="ECO:0007669"/>
    <property type="project" value="InterPro"/>
</dbReference>
<dbReference type="Proteomes" id="UP001162031">
    <property type="component" value="Unassembled WGS sequence"/>
</dbReference>
<organism evidence="7 8">
    <name type="scientific">Hyaloperonospora brassicae</name>
    <name type="common">Brassica downy mildew</name>
    <name type="synonym">Peronospora brassicae</name>
    <dbReference type="NCBI Taxonomy" id="162125"/>
    <lineage>
        <taxon>Eukaryota</taxon>
        <taxon>Sar</taxon>
        <taxon>Stramenopiles</taxon>
        <taxon>Oomycota</taxon>
        <taxon>Peronosporomycetes</taxon>
        <taxon>Peronosporales</taxon>
        <taxon>Peronosporaceae</taxon>
        <taxon>Hyaloperonospora</taxon>
    </lineage>
</organism>
<dbReference type="AlphaFoldDB" id="A0AAV0UNH1"/>
<comment type="caution">
    <text evidence="7">The sequence shown here is derived from an EMBL/GenBank/DDBJ whole genome shotgun (WGS) entry which is preliminary data.</text>
</comment>
<comment type="similarity">
    <text evidence="1">Belongs to the peptidase S10 family.</text>
</comment>
<dbReference type="PANTHER" id="PTHR11802">
    <property type="entry name" value="SERINE PROTEASE FAMILY S10 SERINE CARBOXYPEPTIDASE"/>
    <property type="match status" value="1"/>
</dbReference>
<name>A0AAV0UNH1_HYABA</name>
<dbReference type="GO" id="GO:0006508">
    <property type="term" value="P:proteolysis"/>
    <property type="evidence" value="ECO:0007669"/>
    <property type="project" value="UniProtKB-KW"/>
</dbReference>
<keyword evidence="4" id="KW-0378">Hydrolase</keyword>
<dbReference type="EMBL" id="CANTFL010001332">
    <property type="protein sequence ID" value="CAI5737155.1"/>
    <property type="molecule type" value="Genomic_DNA"/>
</dbReference>
<dbReference type="InterPro" id="IPR029058">
    <property type="entry name" value="AB_hydrolase_fold"/>
</dbReference>
<evidence type="ECO:0000313" key="7">
    <source>
        <dbReference type="EMBL" id="CAI5737155.1"/>
    </source>
</evidence>
<proteinExistence type="inferred from homology"/>
<feature type="signal peptide" evidence="6">
    <location>
        <begin position="1"/>
        <end position="21"/>
    </location>
</feature>
<evidence type="ECO:0000256" key="5">
    <source>
        <dbReference type="ARBA" id="ARBA00023180"/>
    </source>
</evidence>
<feature type="chain" id="PRO_5043650981" description="Carboxypeptidase" evidence="6">
    <location>
        <begin position="22"/>
        <end position="470"/>
    </location>
</feature>
<dbReference type="InterPro" id="IPR033124">
    <property type="entry name" value="Ser_caboxypep_his_AS"/>
</dbReference>
<dbReference type="PROSITE" id="PS00560">
    <property type="entry name" value="CARBOXYPEPT_SER_HIS"/>
    <property type="match status" value="1"/>
</dbReference>
<evidence type="ECO:0000256" key="3">
    <source>
        <dbReference type="ARBA" id="ARBA00022670"/>
    </source>
</evidence>
<evidence type="ECO:0000256" key="1">
    <source>
        <dbReference type="ARBA" id="ARBA00009431"/>
    </source>
</evidence>
<evidence type="ECO:0000313" key="8">
    <source>
        <dbReference type="Proteomes" id="UP001162031"/>
    </source>
</evidence>
<evidence type="ECO:0000256" key="6">
    <source>
        <dbReference type="SAM" id="SignalP"/>
    </source>
</evidence>
<keyword evidence="8" id="KW-1185">Reference proteome</keyword>
<dbReference type="Gene3D" id="1.10.287.410">
    <property type="match status" value="1"/>
</dbReference>
<protein>
    <recommendedName>
        <fullName evidence="9">Carboxypeptidase</fullName>
    </recommendedName>
</protein>
<dbReference type="PRINTS" id="PR00724">
    <property type="entry name" value="CRBOXYPTASEC"/>
</dbReference>
<keyword evidence="5" id="KW-0325">Glycoprotein</keyword>
<keyword evidence="6" id="KW-0732">Signal</keyword>
<reference evidence="7" key="1">
    <citation type="submission" date="2022-12" db="EMBL/GenBank/DDBJ databases">
        <authorList>
            <person name="Webb A."/>
        </authorList>
    </citation>
    <scope>NUCLEOTIDE SEQUENCE</scope>
    <source>
        <strain evidence="7">Hp1</strain>
    </source>
</reference>
<dbReference type="InterPro" id="IPR001563">
    <property type="entry name" value="Peptidase_S10"/>
</dbReference>
<evidence type="ECO:0008006" key="9">
    <source>
        <dbReference type="Google" id="ProtNLM"/>
    </source>
</evidence>
<dbReference type="PANTHER" id="PTHR11802:SF113">
    <property type="entry name" value="SERINE CARBOXYPEPTIDASE CTSA-4.1"/>
    <property type="match status" value="1"/>
</dbReference>
<gene>
    <name evidence="7" type="ORF">HBR001_LOCUS7062</name>
</gene>
<keyword evidence="3" id="KW-0645">Protease</keyword>